<feature type="region of interest" description="Disordered" evidence="1">
    <location>
        <begin position="535"/>
        <end position="582"/>
    </location>
</feature>
<comment type="caution">
    <text evidence="3">The sequence shown here is derived from an EMBL/GenBank/DDBJ whole genome shotgun (WGS) entry which is preliminary data.</text>
</comment>
<protein>
    <recommendedName>
        <fullName evidence="5">Low temperature requirement A</fullName>
    </recommendedName>
</protein>
<feature type="transmembrane region" description="Helical" evidence="2">
    <location>
        <begin position="375"/>
        <end position="394"/>
    </location>
</feature>
<evidence type="ECO:0000256" key="1">
    <source>
        <dbReference type="SAM" id="MobiDB-lite"/>
    </source>
</evidence>
<gene>
    <name evidence="3" type="ORF">RDB_LOCUS136464</name>
</gene>
<feature type="transmembrane region" description="Helical" evidence="2">
    <location>
        <begin position="268"/>
        <end position="289"/>
    </location>
</feature>
<keyword evidence="2" id="KW-0472">Membrane</keyword>
<dbReference type="AlphaFoldDB" id="A0A8H3CK66"/>
<dbReference type="Proteomes" id="UP000663840">
    <property type="component" value="Unassembled WGS sequence"/>
</dbReference>
<keyword evidence="2" id="KW-0812">Transmembrane</keyword>
<feature type="transmembrane region" description="Helical" evidence="2">
    <location>
        <begin position="346"/>
        <end position="363"/>
    </location>
</feature>
<dbReference type="PANTHER" id="PTHR36840:SF1">
    <property type="entry name" value="BLL5714 PROTEIN"/>
    <property type="match status" value="1"/>
</dbReference>
<feature type="transmembrane region" description="Helical" evidence="2">
    <location>
        <begin position="224"/>
        <end position="248"/>
    </location>
</feature>
<feature type="compositionally biased region" description="Basic and acidic residues" evidence="1">
    <location>
        <begin position="547"/>
        <end position="562"/>
    </location>
</feature>
<evidence type="ECO:0000313" key="4">
    <source>
        <dbReference type="Proteomes" id="UP000663840"/>
    </source>
</evidence>
<dbReference type="EMBL" id="CAJMWR010004082">
    <property type="protein sequence ID" value="CAE6482699.1"/>
    <property type="molecule type" value="Genomic_DNA"/>
</dbReference>
<dbReference type="InterPro" id="IPR010640">
    <property type="entry name" value="Low_temperature_requirement_A"/>
</dbReference>
<keyword evidence="2" id="KW-1133">Transmembrane helix</keyword>
<proteinExistence type="predicted"/>
<feature type="compositionally biased region" description="Polar residues" evidence="1">
    <location>
        <begin position="563"/>
        <end position="572"/>
    </location>
</feature>
<evidence type="ECO:0000313" key="3">
    <source>
        <dbReference type="EMBL" id="CAE6482699.1"/>
    </source>
</evidence>
<feature type="transmembrane region" description="Helical" evidence="2">
    <location>
        <begin position="410"/>
        <end position="430"/>
    </location>
</feature>
<dbReference type="PANTHER" id="PTHR36840">
    <property type="entry name" value="BLL5714 PROTEIN"/>
    <property type="match status" value="1"/>
</dbReference>
<name>A0A8H3CK66_9AGAM</name>
<feature type="transmembrane region" description="Helical" evidence="2">
    <location>
        <begin position="450"/>
        <end position="469"/>
    </location>
</feature>
<dbReference type="Pfam" id="PF06772">
    <property type="entry name" value="LtrA"/>
    <property type="match status" value="1"/>
</dbReference>
<evidence type="ECO:0008006" key="5">
    <source>
        <dbReference type="Google" id="ProtNLM"/>
    </source>
</evidence>
<reference evidence="3" key="1">
    <citation type="submission" date="2021-01" db="EMBL/GenBank/DDBJ databases">
        <authorList>
            <person name="Kaushik A."/>
        </authorList>
    </citation>
    <scope>NUCLEOTIDE SEQUENCE</scope>
    <source>
        <strain evidence="3">AG1-1A</strain>
    </source>
</reference>
<accession>A0A8H3CK66</accession>
<evidence type="ECO:0000256" key="2">
    <source>
        <dbReference type="SAM" id="Phobius"/>
    </source>
</evidence>
<organism evidence="3 4">
    <name type="scientific">Rhizoctonia solani</name>
    <dbReference type="NCBI Taxonomy" id="456999"/>
    <lineage>
        <taxon>Eukaryota</taxon>
        <taxon>Fungi</taxon>
        <taxon>Dikarya</taxon>
        <taxon>Basidiomycota</taxon>
        <taxon>Agaricomycotina</taxon>
        <taxon>Agaricomycetes</taxon>
        <taxon>Cantharellales</taxon>
        <taxon>Ceratobasidiaceae</taxon>
        <taxon>Rhizoctonia</taxon>
    </lineage>
</organism>
<feature type="transmembrane region" description="Helical" evidence="2">
    <location>
        <begin position="481"/>
        <end position="500"/>
    </location>
</feature>
<sequence length="582" mass="64781">MAHHFHHEKVGIYEFMMIRDVTDLWRCYAQHIHEQQPHRTIHQFGPGNVHFHGKSFDDHDSEHSYHYSFKNLIRPPVVRQWIHLGKIHREHTERVPSRLELFFDLVFVAIAHQLSEAVAENASAAGLAKFVLIFYPTWSLWSEFRNFVNASGTDDILQRLAVLWLMALLVGYTANASAIQLGAHESTEASTGAVHVALGSILAEAGHEPSTAEAVSSHYARDPALVTATAFFLVAKFSRVAFLIWYAIALPMFRSSFLLQIAYQMLNFFVYLPLLVVRSPAAIITLASLGMGTDYLLRYFVGIPIVLNNKLTKKILSRFTHEDLEAHHKGIDPTATTNIEHFIERTAAFVVIVLGEVVLSVVYHATRADIGFKSIYGSAVSGLIIAFNFCWLYFDAECSHTFVHAMRRHWFTSITFTNLHFPLCASLILVSAATSRMTQHTEEVTSAIRWYFGGGLGVALISMALIGATHRGLDPTGTSRLGRFTQLGFRVAVGIVMILLPLSDLSPLNLLGTSAGLTSFLVVEETYGKLRRGEPLAKPSAAEQDVIDAREHSAEDRPDATRIDSNLESGSVESGIKEVKTQ</sequence>